<sequence>MNIAELDAGRYWDNHGALKISEAKAFDAIDTYADISGWSPEQTAAMKQEMQQKMAKNATLSNIASRTQSMMNADGTLNAYDGTIDADQLTTAMIWQESKGSQLDANGKPLTSKKGQ</sequence>
<name>A0A927HVG2_KLEPN</name>
<dbReference type="EMBL" id="JACXTJ010000001">
    <property type="protein sequence ID" value="MBD3720990.1"/>
    <property type="molecule type" value="Genomic_DNA"/>
</dbReference>
<dbReference type="Proteomes" id="UP000609027">
    <property type="component" value="Unassembled WGS sequence"/>
</dbReference>
<comment type="caution">
    <text evidence="2">The sequence shown here is derived from an EMBL/GenBank/DDBJ whole genome shotgun (WGS) entry which is preliminary data.</text>
</comment>
<dbReference type="Proteomes" id="UP000623974">
    <property type="component" value="Unassembled WGS sequence"/>
</dbReference>
<proteinExistence type="predicted"/>
<organism evidence="2 3">
    <name type="scientific">Klebsiella pneumoniae</name>
    <dbReference type="NCBI Taxonomy" id="573"/>
    <lineage>
        <taxon>Bacteria</taxon>
        <taxon>Pseudomonadati</taxon>
        <taxon>Pseudomonadota</taxon>
        <taxon>Gammaproteobacteria</taxon>
        <taxon>Enterobacterales</taxon>
        <taxon>Enterobacteriaceae</taxon>
        <taxon>Klebsiella/Raoultella group</taxon>
        <taxon>Klebsiella</taxon>
        <taxon>Klebsiella pneumoniae complex</taxon>
    </lineage>
</organism>
<protein>
    <submittedName>
        <fullName evidence="2">Uncharacterized protein</fullName>
    </submittedName>
</protein>
<dbReference type="AlphaFoldDB" id="A0A927HVG2"/>
<accession>A0A927HVG2</accession>
<evidence type="ECO:0000313" key="1">
    <source>
        <dbReference type="EMBL" id="MBD3720990.1"/>
    </source>
</evidence>
<reference evidence="2" key="1">
    <citation type="submission" date="2020-07" db="EMBL/GenBank/DDBJ databases">
        <title>Clinical and genomic characterization of carbapenemase-producing Enterobacterales causing secondary infections during the COVID-19 crisis at a New York City hospital.</title>
        <authorList>
            <person name="Gomez-Simmonds A."/>
            <person name="Annavajhala M.K."/>
            <person name="Uhlemann A.-C."/>
        </authorList>
    </citation>
    <scope>NUCLEOTIDE SEQUENCE</scope>
    <source>
        <strain evidence="2">KP1828</strain>
        <strain evidence="1">NK1607</strain>
    </source>
</reference>
<dbReference type="EMBL" id="JACXSX010000001">
    <property type="protein sequence ID" value="MBD3743749.1"/>
    <property type="molecule type" value="Genomic_DNA"/>
</dbReference>
<evidence type="ECO:0000313" key="3">
    <source>
        <dbReference type="Proteomes" id="UP000623974"/>
    </source>
</evidence>
<evidence type="ECO:0000313" key="2">
    <source>
        <dbReference type="EMBL" id="MBD3743749.1"/>
    </source>
</evidence>
<gene>
    <name evidence="2" type="ORF">IE980_09090</name>
    <name evidence="1" type="ORF">IE992_08310</name>
</gene>